<reference evidence="4 5" key="1">
    <citation type="submission" date="2020-07" db="EMBL/GenBank/DDBJ databases">
        <title>Sequencing the genomes of 1000 actinobacteria strains.</title>
        <authorList>
            <person name="Klenk H.-P."/>
        </authorList>
    </citation>
    <scope>NUCLEOTIDE SEQUENCE [LARGE SCALE GENOMIC DNA]</scope>
    <source>
        <strain evidence="4 5">DSM 26487</strain>
    </source>
</reference>
<dbReference type="SUPFAM" id="SSF51735">
    <property type="entry name" value="NAD(P)-binding Rossmann-fold domains"/>
    <property type="match status" value="1"/>
</dbReference>
<dbReference type="InterPro" id="IPR052178">
    <property type="entry name" value="Sec_Metab_Biosynth_SDR"/>
</dbReference>
<evidence type="ECO:0000313" key="5">
    <source>
        <dbReference type="Proteomes" id="UP000564496"/>
    </source>
</evidence>
<dbReference type="Gene3D" id="3.40.50.720">
    <property type="entry name" value="NAD(P)-binding Rossmann-like Domain"/>
    <property type="match status" value="1"/>
</dbReference>
<sequence>MSTPNAQDTNQRHDALFTIRGRTALVTGGSRGIGAMIARGLVLDGAHVVITSRNPETCRATAENINAAAGTAGSTGRCTAVASDLSSVDGVTGLVSWLEEHLESIDILVNNAGATWGAPLEQFPLAGWTKVLDTNLVAPFYLTTGLLPLLRNAADPEHPARIINIGSVDALITPHWENFSYSASKAGLHMMTRQLAKHLAPESITVNAIAPGPILTDMLSHLAADPDAETKMLERVPLGRYGNADDLTGAVRFLASPAGAYLTGVIIPLDGGMSGCAG</sequence>
<proteinExistence type="inferred from homology"/>
<dbReference type="RefSeq" id="WP_179660886.1">
    <property type="nucleotide sequence ID" value="NZ_JACBZR010000001.1"/>
</dbReference>
<keyword evidence="3" id="KW-0560">Oxidoreductase</keyword>
<accession>A0A7Z0DS12</accession>
<dbReference type="InterPro" id="IPR036291">
    <property type="entry name" value="NAD(P)-bd_dom_sf"/>
</dbReference>
<dbReference type="PANTHER" id="PTHR43618">
    <property type="entry name" value="7-ALPHA-HYDROXYSTEROID DEHYDROGENASE"/>
    <property type="match status" value="1"/>
</dbReference>
<comment type="similarity">
    <text evidence="1">Belongs to the short-chain dehydrogenases/reductases (SDR) family.</text>
</comment>
<dbReference type="PRINTS" id="PR00080">
    <property type="entry name" value="SDRFAMILY"/>
</dbReference>
<comment type="caution">
    <text evidence="4">The sequence shown here is derived from an EMBL/GenBank/DDBJ whole genome shotgun (WGS) entry which is preliminary data.</text>
</comment>
<evidence type="ECO:0000256" key="1">
    <source>
        <dbReference type="ARBA" id="ARBA00006484"/>
    </source>
</evidence>
<evidence type="ECO:0000313" key="4">
    <source>
        <dbReference type="EMBL" id="NYI80725.1"/>
    </source>
</evidence>
<evidence type="ECO:0000256" key="3">
    <source>
        <dbReference type="ARBA" id="ARBA00023002"/>
    </source>
</evidence>
<gene>
    <name evidence="4" type="ORF">BJ988_005373</name>
</gene>
<dbReference type="GO" id="GO:0016491">
    <property type="term" value="F:oxidoreductase activity"/>
    <property type="evidence" value="ECO:0007669"/>
    <property type="project" value="UniProtKB-KW"/>
</dbReference>
<dbReference type="FunFam" id="3.40.50.720:FF:000084">
    <property type="entry name" value="Short-chain dehydrogenase reductase"/>
    <property type="match status" value="1"/>
</dbReference>
<organism evidence="4 5">
    <name type="scientific">Nocardioides panzhihuensis</name>
    <dbReference type="NCBI Taxonomy" id="860243"/>
    <lineage>
        <taxon>Bacteria</taxon>
        <taxon>Bacillati</taxon>
        <taxon>Actinomycetota</taxon>
        <taxon>Actinomycetes</taxon>
        <taxon>Propionibacteriales</taxon>
        <taxon>Nocardioidaceae</taxon>
        <taxon>Nocardioides</taxon>
    </lineage>
</organism>
<dbReference type="InterPro" id="IPR002347">
    <property type="entry name" value="SDR_fam"/>
</dbReference>
<dbReference type="Pfam" id="PF13561">
    <property type="entry name" value="adh_short_C2"/>
    <property type="match status" value="1"/>
</dbReference>
<dbReference type="Proteomes" id="UP000564496">
    <property type="component" value="Unassembled WGS sequence"/>
</dbReference>
<keyword evidence="5" id="KW-1185">Reference proteome</keyword>
<dbReference type="InterPro" id="IPR020904">
    <property type="entry name" value="Sc_DH/Rdtase_CS"/>
</dbReference>
<name>A0A7Z0DS12_9ACTN</name>
<evidence type="ECO:0000256" key="2">
    <source>
        <dbReference type="ARBA" id="ARBA00022857"/>
    </source>
</evidence>
<dbReference type="EMBL" id="JACBZR010000001">
    <property type="protein sequence ID" value="NYI80725.1"/>
    <property type="molecule type" value="Genomic_DNA"/>
</dbReference>
<dbReference type="PRINTS" id="PR00081">
    <property type="entry name" value="GDHRDH"/>
</dbReference>
<keyword evidence="2" id="KW-0521">NADP</keyword>
<protein>
    <submittedName>
        <fullName evidence="4">NAD(P)-dependent dehydrogenase (Short-subunit alcohol dehydrogenase family)</fullName>
    </submittedName>
</protein>
<dbReference type="PROSITE" id="PS00061">
    <property type="entry name" value="ADH_SHORT"/>
    <property type="match status" value="1"/>
</dbReference>
<dbReference type="PANTHER" id="PTHR43618:SF8">
    <property type="entry name" value="7ALPHA-HYDROXYSTEROID DEHYDROGENASE"/>
    <property type="match status" value="1"/>
</dbReference>
<dbReference type="AlphaFoldDB" id="A0A7Z0DS12"/>